<dbReference type="GO" id="GO:0017076">
    <property type="term" value="F:purine nucleotide binding"/>
    <property type="evidence" value="ECO:0007669"/>
    <property type="project" value="InterPro"/>
</dbReference>
<reference evidence="2" key="1">
    <citation type="submission" date="2021-01" db="EMBL/GenBank/DDBJ databases">
        <authorList>
            <person name="Corre E."/>
            <person name="Pelletier E."/>
            <person name="Niang G."/>
            <person name="Scheremetjew M."/>
            <person name="Finn R."/>
            <person name="Kale V."/>
            <person name="Holt S."/>
            <person name="Cochrane G."/>
            <person name="Meng A."/>
            <person name="Brown T."/>
            <person name="Cohen L."/>
        </authorList>
    </citation>
    <scope>NUCLEOTIDE SEQUENCE</scope>
    <source>
        <strain evidence="2">UTEX LB 2760</strain>
    </source>
</reference>
<feature type="region of interest" description="Disordered" evidence="1">
    <location>
        <begin position="525"/>
        <end position="548"/>
    </location>
</feature>
<proteinExistence type="predicted"/>
<dbReference type="GO" id="GO:0006094">
    <property type="term" value="P:gluconeogenesis"/>
    <property type="evidence" value="ECO:0007669"/>
    <property type="project" value="InterPro"/>
</dbReference>
<evidence type="ECO:0000313" key="2">
    <source>
        <dbReference type="EMBL" id="CAD8391932.1"/>
    </source>
</evidence>
<dbReference type="InterPro" id="IPR008210">
    <property type="entry name" value="PEP_carboxykinase_N"/>
</dbReference>
<dbReference type="EMBL" id="HBEK01003485">
    <property type="protein sequence ID" value="CAD8391932.1"/>
    <property type="molecule type" value="Transcribed_RNA"/>
</dbReference>
<organism evidence="2">
    <name type="scientific">Rhodosorus marinus</name>
    <dbReference type="NCBI Taxonomy" id="101924"/>
    <lineage>
        <taxon>Eukaryota</taxon>
        <taxon>Rhodophyta</taxon>
        <taxon>Stylonematophyceae</taxon>
        <taxon>Stylonematales</taxon>
        <taxon>Stylonemataceae</taxon>
        <taxon>Rhodosorus</taxon>
    </lineage>
</organism>
<dbReference type="AlphaFoldDB" id="A0A7S0BFX3"/>
<dbReference type="GO" id="GO:0004611">
    <property type="term" value="F:phosphoenolpyruvate carboxykinase activity"/>
    <property type="evidence" value="ECO:0007669"/>
    <property type="project" value="InterPro"/>
</dbReference>
<protein>
    <submittedName>
        <fullName evidence="2">Uncharacterized protein</fullName>
    </submittedName>
</protein>
<sequence>MPSPLRWLSRRCSGSAISIEAPGPSESRHSGRAKVRSIFASKKLTESEYQDWIAGGRQVKPRRKMTFFRRNDPVTTRVAPQDRYFKRAHVLPASVSGKSLAMHDRDDYRAGNEGAGSVDSPPMAAVDYSQSQIKNPCRTTSNLTSMRTMKFDEYDTRQPKRFRGPDTVKCMLWKEIVDGYLQRLDHKYVLDGYVFSLSRIRTRVRVVVDHPLLFAFTNMMLKPVDEGDSGEPQITVYAAAGVSKSQTLTPQAERLVHAYEQTGFYIVRNAALVFCDCFNTESFRDAITVVLSQALAGTQDLLLRSAVMTRGTIAPQGRATLPGSGPALVVGRTAEEGDYSGNNHVWTDSGLSFVWYADCWKLGKQAHRDQRRTGDVIEGDGFRATRRIPLDTPETLGHPNHVIVTLDYEGGDDGQNAYAFDRYAEIAYAFLVSRSHPSGTSSGTAQAAFQFLKLVKATNPQLLSAVWGRRTSVVARRLALGYAFQGGKMGKVDIRLAKRIQERRFPDILCSFSRVIEESPIPAEAARGWQPSGTDPEIKGFLKTSRAG</sequence>
<evidence type="ECO:0000256" key="1">
    <source>
        <dbReference type="SAM" id="MobiDB-lite"/>
    </source>
</evidence>
<name>A0A7S0BFX3_9RHOD</name>
<gene>
    <name evidence="2" type="ORF">RMAR0315_LOCUS1907</name>
</gene>
<dbReference type="Gene3D" id="3.40.449.10">
    <property type="entry name" value="Phosphoenolpyruvate Carboxykinase, domain 1"/>
    <property type="match status" value="1"/>
</dbReference>
<accession>A0A7S0BFX3</accession>